<dbReference type="AlphaFoldDB" id="A0AA39U351"/>
<organism evidence="1 2">
    <name type="scientific">Armillaria tabescens</name>
    <name type="common">Ringless honey mushroom</name>
    <name type="synonym">Agaricus tabescens</name>
    <dbReference type="NCBI Taxonomy" id="1929756"/>
    <lineage>
        <taxon>Eukaryota</taxon>
        <taxon>Fungi</taxon>
        <taxon>Dikarya</taxon>
        <taxon>Basidiomycota</taxon>
        <taxon>Agaricomycotina</taxon>
        <taxon>Agaricomycetes</taxon>
        <taxon>Agaricomycetidae</taxon>
        <taxon>Agaricales</taxon>
        <taxon>Marasmiineae</taxon>
        <taxon>Physalacriaceae</taxon>
        <taxon>Desarmillaria</taxon>
    </lineage>
</organism>
<accession>A0AA39U351</accession>
<evidence type="ECO:0000313" key="1">
    <source>
        <dbReference type="EMBL" id="KAK0466095.1"/>
    </source>
</evidence>
<feature type="non-terminal residue" evidence="1">
    <location>
        <position position="1"/>
    </location>
</feature>
<evidence type="ECO:0000313" key="2">
    <source>
        <dbReference type="Proteomes" id="UP001175211"/>
    </source>
</evidence>
<dbReference type="EMBL" id="JAUEPS010000004">
    <property type="protein sequence ID" value="KAK0466095.1"/>
    <property type="molecule type" value="Genomic_DNA"/>
</dbReference>
<feature type="non-terminal residue" evidence="1">
    <location>
        <position position="92"/>
    </location>
</feature>
<gene>
    <name evidence="1" type="ORF">EV420DRAFT_1223745</name>
</gene>
<comment type="caution">
    <text evidence="1">The sequence shown here is derived from an EMBL/GenBank/DDBJ whole genome shotgun (WGS) entry which is preliminary data.</text>
</comment>
<dbReference type="Proteomes" id="UP001175211">
    <property type="component" value="Unassembled WGS sequence"/>
</dbReference>
<dbReference type="RefSeq" id="XP_060336922.1">
    <property type="nucleotide sequence ID" value="XM_060466488.1"/>
</dbReference>
<name>A0AA39U351_ARMTA</name>
<dbReference type="GeneID" id="85350036"/>
<proteinExistence type="predicted"/>
<protein>
    <submittedName>
        <fullName evidence="1">Uncharacterized protein</fullName>
    </submittedName>
</protein>
<sequence>DKRPFVKIRVPDGTGEREVIAGPAITTPRSIPGRAISGLPAYDVETNSLRFLEDIWRDGNLPREPEIFNKAGVHNVPTFVCGGVVPDQMTIS</sequence>
<keyword evidence="2" id="KW-1185">Reference proteome</keyword>
<reference evidence="1" key="1">
    <citation type="submission" date="2023-06" db="EMBL/GenBank/DDBJ databases">
        <authorList>
            <consortium name="Lawrence Berkeley National Laboratory"/>
            <person name="Ahrendt S."/>
            <person name="Sahu N."/>
            <person name="Indic B."/>
            <person name="Wong-Bajracharya J."/>
            <person name="Merenyi Z."/>
            <person name="Ke H.-M."/>
            <person name="Monk M."/>
            <person name="Kocsube S."/>
            <person name="Drula E."/>
            <person name="Lipzen A."/>
            <person name="Balint B."/>
            <person name="Henrissat B."/>
            <person name="Andreopoulos B."/>
            <person name="Martin F.M."/>
            <person name="Harder C.B."/>
            <person name="Rigling D."/>
            <person name="Ford K.L."/>
            <person name="Foster G.D."/>
            <person name="Pangilinan J."/>
            <person name="Papanicolaou A."/>
            <person name="Barry K."/>
            <person name="LaButti K."/>
            <person name="Viragh M."/>
            <person name="Koriabine M."/>
            <person name="Yan M."/>
            <person name="Riley R."/>
            <person name="Champramary S."/>
            <person name="Plett K.L."/>
            <person name="Tsai I.J."/>
            <person name="Slot J."/>
            <person name="Sipos G."/>
            <person name="Plett J."/>
            <person name="Nagy L.G."/>
            <person name="Grigoriev I.V."/>
        </authorList>
    </citation>
    <scope>NUCLEOTIDE SEQUENCE</scope>
    <source>
        <strain evidence="1">CCBAS 213</strain>
    </source>
</reference>